<feature type="region of interest" description="Disordered" evidence="1">
    <location>
        <begin position="1357"/>
        <end position="1691"/>
    </location>
</feature>
<dbReference type="VEuPathDB" id="CryptoDB:Cvel_28345"/>
<feature type="compositionally biased region" description="Low complexity" evidence="1">
    <location>
        <begin position="135"/>
        <end position="163"/>
    </location>
</feature>
<feature type="region of interest" description="Disordered" evidence="1">
    <location>
        <begin position="131"/>
        <end position="163"/>
    </location>
</feature>
<feature type="compositionally biased region" description="Low complexity" evidence="1">
    <location>
        <begin position="1604"/>
        <end position="1619"/>
    </location>
</feature>
<feature type="region of interest" description="Disordered" evidence="1">
    <location>
        <begin position="748"/>
        <end position="861"/>
    </location>
</feature>
<feature type="compositionally biased region" description="Polar residues" evidence="1">
    <location>
        <begin position="1453"/>
        <end position="1462"/>
    </location>
</feature>
<feature type="region of interest" description="Disordered" evidence="1">
    <location>
        <begin position="596"/>
        <end position="716"/>
    </location>
</feature>
<name>A0A0G4HK01_9ALVE</name>
<feature type="compositionally biased region" description="Basic residues" evidence="1">
    <location>
        <begin position="315"/>
        <end position="325"/>
    </location>
</feature>
<feature type="compositionally biased region" description="Low complexity" evidence="1">
    <location>
        <begin position="959"/>
        <end position="969"/>
    </location>
</feature>
<organism evidence="2">
    <name type="scientific">Chromera velia CCMP2878</name>
    <dbReference type="NCBI Taxonomy" id="1169474"/>
    <lineage>
        <taxon>Eukaryota</taxon>
        <taxon>Sar</taxon>
        <taxon>Alveolata</taxon>
        <taxon>Colpodellida</taxon>
        <taxon>Chromeraceae</taxon>
        <taxon>Chromera</taxon>
    </lineage>
</organism>
<protein>
    <submittedName>
        <fullName evidence="2">Uncharacterized protein</fullName>
    </submittedName>
</protein>
<feature type="compositionally biased region" description="Low complexity" evidence="1">
    <location>
        <begin position="1569"/>
        <end position="1597"/>
    </location>
</feature>
<feature type="region of interest" description="Disordered" evidence="1">
    <location>
        <begin position="374"/>
        <end position="574"/>
    </location>
</feature>
<feature type="compositionally biased region" description="Low complexity" evidence="1">
    <location>
        <begin position="375"/>
        <end position="387"/>
    </location>
</feature>
<feature type="compositionally biased region" description="Low complexity" evidence="1">
    <location>
        <begin position="651"/>
        <end position="665"/>
    </location>
</feature>
<feature type="compositionally biased region" description="Basic and acidic residues" evidence="1">
    <location>
        <begin position="1370"/>
        <end position="1384"/>
    </location>
</feature>
<feature type="compositionally biased region" description="Basic and acidic residues" evidence="1">
    <location>
        <begin position="800"/>
        <end position="812"/>
    </location>
</feature>
<feature type="compositionally biased region" description="Low complexity" evidence="1">
    <location>
        <begin position="707"/>
        <end position="716"/>
    </location>
</feature>
<feature type="compositionally biased region" description="Basic and acidic residues" evidence="1">
    <location>
        <begin position="910"/>
        <end position="919"/>
    </location>
</feature>
<feature type="compositionally biased region" description="Basic and acidic residues" evidence="1">
    <location>
        <begin position="627"/>
        <end position="640"/>
    </location>
</feature>
<feature type="compositionally biased region" description="Polar residues" evidence="1">
    <location>
        <begin position="1469"/>
        <end position="1479"/>
    </location>
</feature>
<feature type="compositionally biased region" description="Polar residues" evidence="1">
    <location>
        <begin position="1056"/>
        <end position="1066"/>
    </location>
</feature>
<reference evidence="2" key="1">
    <citation type="submission" date="2014-11" db="EMBL/GenBank/DDBJ databases">
        <authorList>
            <person name="Otto D Thomas"/>
            <person name="Naeem Raeece"/>
        </authorList>
    </citation>
    <scope>NUCLEOTIDE SEQUENCE</scope>
</reference>
<feature type="compositionally biased region" description="Basic residues" evidence="1">
    <location>
        <begin position="845"/>
        <end position="854"/>
    </location>
</feature>
<feature type="compositionally biased region" description="Gly residues" evidence="1">
    <location>
        <begin position="1620"/>
        <end position="1639"/>
    </location>
</feature>
<feature type="region of interest" description="Disordered" evidence="1">
    <location>
        <begin position="81"/>
        <end position="109"/>
    </location>
</feature>
<feature type="compositionally biased region" description="Gly residues" evidence="1">
    <location>
        <begin position="1480"/>
        <end position="1491"/>
    </location>
</feature>
<feature type="region of interest" description="Disordered" evidence="1">
    <location>
        <begin position="293"/>
        <end position="349"/>
    </location>
</feature>
<feature type="compositionally biased region" description="Low complexity" evidence="1">
    <location>
        <begin position="1277"/>
        <end position="1295"/>
    </location>
</feature>
<feature type="compositionally biased region" description="Basic and acidic residues" evidence="1">
    <location>
        <begin position="414"/>
        <end position="439"/>
    </location>
</feature>
<feature type="compositionally biased region" description="Gly residues" evidence="1">
    <location>
        <begin position="1541"/>
        <end position="1553"/>
    </location>
</feature>
<feature type="compositionally biased region" description="Low complexity" evidence="1">
    <location>
        <begin position="1239"/>
        <end position="1268"/>
    </location>
</feature>
<sequence>MDKRGLLPQLPSGLFPELVVPGSQVAPQWVHEGQLRGDLNSSVSPSQVLDIATAVLPTKAEGVGVISSWTQAGWTPAALLKAGGAHQPGPEGSAGRRRPSTLLTSVPLGGWAPNASGGVAVFPDQQGPLSRVISGQRHQQQQQQLQRRGGNRTGGPSDSAAASWGRWSARLEARGEFVRPFLEDRVREIQTASLQQRLNTEWVAALLRDLNFQIPQGTGAERAGTGTGACSGGYAARAAAAAAAAVRGRALEDQRLLTTERGGPSSSDSAAIPPNSSLLHAFPHAAAAAAEPLLDPAPHPPRMWGVGGGSGPRLHLPHQHQHKHQPGGGGEGGSRMRHLPSGRGGHCGGRAVGFWALLKRLRKRRAAANDLHLLQQKQQQKQQQQQQGKGRNRSGRPPARREWGGGQKGRRRDRGAARSRGEQKKRGAGEEKGGTRDNEEMGEEPPGFKVEGRGAGGRSDEGKKVVEQCAASEVVKEEEMAGGVEGKSQLPSSLPLPPAAPANDGGGGGPEADDVDMVAGGEAGKVTDAPVPPLSSEAESSDAGGGRNAAAFSPLGTGLGACCGEGDNSDADGGLRASALQALEFLEEFRGSHIERERERAATAAAVALPPQALPPLPKITGATPRGGEHDGKERERGGEVKGAGIPDVTAAAWSRAPPSAAGPPLRGDEAAAGGRGDVLMGGGEEGEGARGMKRTRSPSHPPPLPSSASASVAVEQGVVGGQVGFPPCGPSSSSSLLLTFKEGQVPGWLEENDQKGETEGNDVVGVSRKERRRLDSAPVVPQRSGGKGQPVSIGLSGGRIEDQKQPPEQGKETPPSPAGDGGKERHLRCASPEQEQTAAAALGVRRRPNSRRKVLGDVAKHRRSERIRALWLRRLVQHLRAVRQKALRRRVRAVLDAHGKGRLRPSRRGTAERDRRGEGGQSVKAEGGAALSPTALEVRDTHAKGGRGERGENLPFKTSSVTSSSQSVHCGPPRPILMDFGDFQLPAPAFVNWSREPALPYSSSSHGGMGGWGQQLGGGVEDDEQMPYVGDDESSTPQLSQPPHQVPVSFRKGLSTATAQQQPSTGMHAPVHPAVSLPAGGEGQVRRGGSSRLAPPLPHPQSAALMPAGSGPVREAGPSLLTAPVSAAASRQAIETIEGLPREVTEAVRRGRSGEVREETLFRPSVPLAPALSFQPSAGGIRFLLIDRYAAAPDTQQSRHPSGPQPLVTSTAAAAGNASHHPHPPKVETEGGHLSGRAALAAAAAAARAKNQPPQAAAAAAPTAPGKAFEEHPQVSASSSAPEPSAPLSSRLSPGGQIRVPGLYTGIGISGPTTAEYIDRFRMTVPPGCATGDRDLAATSSGEAVPLGGLALSTSLDTSNDMGSNGEAVEGRGAKLQKERDSHGPLAVTQSRRRREAGGGGKLPQQTRTHPHAHVSSSHARAHKAIKGATGEGANSGDQSGGVSGDGSGSGREQSSDSLSGGQEGGTVLSSAPLSSSDTGGGLGTGGVAAAGGDREDPPGPSGPPRESLLLEGFPKSQRERGRGTAAVVVGEDSERKGEGGAVTSGATGGTAVGERERKREGTHAHAHGASKSGSSSGSGSGSNSRAGKSSGSSRAISEDSWSRTGTTGTGGESASAMGGEGGGGGGASRKVGTGGSSGDANSSRMRAPCDESLKASGGVQRGGGKGRQQVVQQRADRERERVSGEGEKK</sequence>
<feature type="region of interest" description="Disordered" evidence="1">
    <location>
        <begin position="1029"/>
        <end position="1119"/>
    </location>
</feature>
<feature type="compositionally biased region" description="Low complexity" evidence="1">
    <location>
        <begin position="602"/>
        <end position="611"/>
    </location>
</feature>
<feature type="region of interest" description="Disordered" evidence="1">
    <location>
        <begin position="1195"/>
        <end position="1298"/>
    </location>
</feature>
<feature type="compositionally biased region" description="Basic and acidic residues" evidence="1">
    <location>
        <begin position="938"/>
        <end position="953"/>
    </location>
</feature>
<feature type="compositionally biased region" description="Basic and acidic residues" evidence="1">
    <location>
        <begin position="1555"/>
        <end position="1565"/>
    </location>
</feature>
<evidence type="ECO:0000313" key="2">
    <source>
        <dbReference type="EMBL" id="CEM44411.1"/>
    </source>
</evidence>
<dbReference type="EMBL" id="CDMZ01002925">
    <property type="protein sequence ID" value="CEM44411.1"/>
    <property type="molecule type" value="Genomic_DNA"/>
</dbReference>
<feature type="compositionally biased region" description="Gly residues" evidence="1">
    <location>
        <begin position="674"/>
        <end position="684"/>
    </location>
</feature>
<proteinExistence type="predicted"/>
<gene>
    <name evidence="2" type="ORF">Cvel_28345</name>
</gene>
<feature type="compositionally biased region" description="Basic and acidic residues" evidence="1">
    <location>
        <begin position="1676"/>
        <end position="1691"/>
    </location>
</feature>
<accession>A0A0G4HK01</accession>
<feature type="region of interest" description="Disordered" evidence="1">
    <location>
        <begin position="900"/>
        <end position="970"/>
    </location>
</feature>
<feature type="compositionally biased region" description="Gly residues" evidence="1">
    <location>
        <begin position="1440"/>
        <end position="1451"/>
    </location>
</feature>
<evidence type="ECO:0000256" key="1">
    <source>
        <dbReference type="SAM" id="MobiDB-lite"/>
    </source>
</evidence>